<dbReference type="InterPro" id="IPR011008">
    <property type="entry name" value="Dimeric_a/b-barrel"/>
</dbReference>
<sequence length="101" mass="11593">MIMRTWRGWTRAEDAAAYEKYLLATGYVGYTSTAGNRGVCFTRRDVGGRSEFLLTSLWESWEAIRAFAGEDPSRAVFYDEDDRFLVERELVVTHHEVFAAS</sequence>
<proteinExistence type="predicted"/>
<accession>A0ABP6LD50</accession>
<name>A0ABP6LD50_9ACTN</name>
<dbReference type="GO" id="GO:0004497">
    <property type="term" value="F:monooxygenase activity"/>
    <property type="evidence" value="ECO:0007669"/>
    <property type="project" value="UniProtKB-KW"/>
</dbReference>
<evidence type="ECO:0000313" key="2">
    <source>
        <dbReference type="Proteomes" id="UP001499930"/>
    </source>
</evidence>
<protein>
    <submittedName>
        <fullName evidence="1">Antibiotic biosynthesis monooxygenase</fullName>
    </submittedName>
</protein>
<comment type="caution">
    <text evidence="1">The sequence shown here is derived from an EMBL/GenBank/DDBJ whole genome shotgun (WGS) entry which is preliminary data.</text>
</comment>
<dbReference type="Proteomes" id="UP001499930">
    <property type="component" value="Unassembled WGS sequence"/>
</dbReference>
<evidence type="ECO:0000313" key="1">
    <source>
        <dbReference type="EMBL" id="GAA3035478.1"/>
    </source>
</evidence>
<dbReference type="SUPFAM" id="SSF54909">
    <property type="entry name" value="Dimeric alpha+beta barrel"/>
    <property type="match status" value="1"/>
</dbReference>
<keyword evidence="2" id="KW-1185">Reference proteome</keyword>
<keyword evidence="1" id="KW-0560">Oxidoreductase</keyword>
<keyword evidence="1" id="KW-0503">Monooxygenase</keyword>
<organism evidence="1 2">
    <name type="scientific">Streptosporangium longisporum</name>
    <dbReference type="NCBI Taxonomy" id="46187"/>
    <lineage>
        <taxon>Bacteria</taxon>
        <taxon>Bacillati</taxon>
        <taxon>Actinomycetota</taxon>
        <taxon>Actinomycetes</taxon>
        <taxon>Streptosporangiales</taxon>
        <taxon>Streptosporangiaceae</taxon>
        <taxon>Streptosporangium</taxon>
    </lineage>
</organism>
<reference evidence="2" key="1">
    <citation type="journal article" date="2019" name="Int. J. Syst. Evol. Microbiol.">
        <title>The Global Catalogue of Microorganisms (GCM) 10K type strain sequencing project: providing services to taxonomists for standard genome sequencing and annotation.</title>
        <authorList>
            <consortium name="The Broad Institute Genomics Platform"/>
            <consortium name="The Broad Institute Genome Sequencing Center for Infectious Disease"/>
            <person name="Wu L."/>
            <person name="Ma J."/>
        </authorList>
    </citation>
    <scope>NUCLEOTIDE SEQUENCE [LARGE SCALE GENOMIC DNA]</scope>
    <source>
        <strain evidence="2">JCM 3106</strain>
    </source>
</reference>
<gene>
    <name evidence="1" type="ORF">GCM10017559_73820</name>
</gene>
<dbReference type="EMBL" id="BAAAWD010000022">
    <property type="protein sequence ID" value="GAA3035478.1"/>
    <property type="molecule type" value="Genomic_DNA"/>
</dbReference>